<reference evidence="2" key="1">
    <citation type="submission" date="2021-06" db="EMBL/GenBank/DDBJ databases">
        <authorList>
            <person name="Hodson N. C."/>
            <person name="Mongue J. A."/>
            <person name="Jaron S. K."/>
        </authorList>
    </citation>
    <scope>NUCLEOTIDE SEQUENCE</scope>
</reference>
<dbReference type="EMBL" id="CAJVCH010001855">
    <property type="protein sequence ID" value="CAG7641607.1"/>
    <property type="molecule type" value="Genomic_DNA"/>
</dbReference>
<dbReference type="AlphaFoldDB" id="A0A8J2NIG9"/>
<keyword evidence="1" id="KW-0472">Membrane</keyword>
<evidence type="ECO:0000313" key="2">
    <source>
        <dbReference type="EMBL" id="CAG7641607.1"/>
    </source>
</evidence>
<evidence type="ECO:0000313" key="3">
    <source>
        <dbReference type="Proteomes" id="UP000708208"/>
    </source>
</evidence>
<dbReference type="Proteomes" id="UP000708208">
    <property type="component" value="Unassembled WGS sequence"/>
</dbReference>
<accession>A0A8J2NIG9</accession>
<gene>
    <name evidence="2" type="ORF">AFUS01_LOCUS420</name>
</gene>
<keyword evidence="1" id="KW-0812">Transmembrane</keyword>
<organism evidence="2 3">
    <name type="scientific">Allacma fusca</name>
    <dbReference type="NCBI Taxonomy" id="39272"/>
    <lineage>
        <taxon>Eukaryota</taxon>
        <taxon>Metazoa</taxon>
        <taxon>Ecdysozoa</taxon>
        <taxon>Arthropoda</taxon>
        <taxon>Hexapoda</taxon>
        <taxon>Collembola</taxon>
        <taxon>Symphypleona</taxon>
        <taxon>Sminthuridae</taxon>
        <taxon>Allacma</taxon>
    </lineage>
</organism>
<name>A0A8J2NIG9_9HEXA</name>
<evidence type="ECO:0000256" key="1">
    <source>
        <dbReference type="SAM" id="Phobius"/>
    </source>
</evidence>
<keyword evidence="3" id="KW-1185">Reference proteome</keyword>
<protein>
    <submittedName>
        <fullName evidence="2">Uncharacterized protein</fullName>
    </submittedName>
</protein>
<feature type="transmembrane region" description="Helical" evidence="1">
    <location>
        <begin position="73"/>
        <end position="95"/>
    </location>
</feature>
<sequence length="126" mass="14205">MDPITDHGKKESHHVKVTDNCSPTWLPGYQKTSYLSTYPWLDAYRSSVPTSTAGSAKSSRSRKSHKVSLKVKWCQMILLGLLISAGCFLIFYPLITHYIVEGAHANESHSFFPYAKENCTRHSVKT</sequence>
<proteinExistence type="predicted"/>
<keyword evidence="1" id="KW-1133">Transmembrane helix</keyword>
<comment type="caution">
    <text evidence="2">The sequence shown here is derived from an EMBL/GenBank/DDBJ whole genome shotgun (WGS) entry which is preliminary data.</text>
</comment>